<proteinExistence type="inferred from homology"/>
<evidence type="ECO:0000256" key="5">
    <source>
        <dbReference type="ARBA" id="ARBA00005225"/>
    </source>
</evidence>
<keyword evidence="11" id="KW-0418">Kinase</keyword>
<dbReference type="HAMAP" id="MF_01274">
    <property type="entry name" value="Pantothen_kinase_3"/>
    <property type="match status" value="1"/>
</dbReference>
<evidence type="ECO:0000256" key="13">
    <source>
        <dbReference type="ARBA" id="ARBA00022958"/>
    </source>
</evidence>
<evidence type="ECO:0000256" key="14">
    <source>
        <dbReference type="ARBA" id="ARBA00022993"/>
    </source>
</evidence>
<dbReference type="EC" id="2.7.1.33" evidence="7"/>
<dbReference type="InterPro" id="IPR043129">
    <property type="entry name" value="ATPase_NBD"/>
</dbReference>
<evidence type="ECO:0000313" key="17">
    <source>
        <dbReference type="EMBL" id="OGF08404.1"/>
    </source>
</evidence>
<evidence type="ECO:0000256" key="10">
    <source>
        <dbReference type="ARBA" id="ARBA00022741"/>
    </source>
</evidence>
<evidence type="ECO:0000256" key="1">
    <source>
        <dbReference type="ARBA" id="ARBA00001206"/>
    </source>
</evidence>
<sequence length="211" mass="22945">AGQHTIDRAGLISVSPSLTARVRKAFTELPDIRLKVITCWDLKAMNIRYRNPGKLGIDRLINAYAAYQLYGGPALVVDIGTAITWDAVTAQGGFLGGAIAPGPGIMAGALTQHTAALPLVKLKKRPRPVGRDTEECIQSGLYWGTVGMIKELIGRISRDTKLDHRVIFTGGLGSLFAPEFRGCRADELLTLKGIDRLLTEIENQKQKTRPL</sequence>
<gene>
    <name evidence="17" type="ORF">A2024_06770</name>
</gene>
<feature type="non-terminal residue" evidence="17">
    <location>
        <position position="1"/>
    </location>
</feature>
<keyword evidence="10" id="KW-0547">Nucleotide-binding</keyword>
<evidence type="ECO:0000256" key="15">
    <source>
        <dbReference type="ARBA" id="ARBA00038036"/>
    </source>
</evidence>
<evidence type="ECO:0000313" key="18">
    <source>
        <dbReference type="Proteomes" id="UP000177230"/>
    </source>
</evidence>
<keyword evidence="14" id="KW-0173">Coenzyme A biosynthesis</keyword>
<keyword evidence="12" id="KW-0067">ATP-binding</keyword>
<comment type="similarity">
    <text evidence="15">Belongs to the type III pantothenate kinase family.</text>
</comment>
<dbReference type="PANTHER" id="PTHR34265:SF1">
    <property type="entry name" value="TYPE III PANTOTHENATE KINASE"/>
    <property type="match status" value="1"/>
</dbReference>
<name>A0A1F5R1P9_9BACT</name>
<dbReference type="EMBL" id="MFFM01000047">
    <property type="protein sequence ID" value="OGF08404.1"/>
    <property type="molecule type" value="Genomic_DNA"/>
</dbReference>
<evidence type="ECO:0000256" key="6">
    <source>
        <dbReference type="ARBA" id="ARBA00011738"/>
    </source>
</evidence>
<comment type="catalytic activity">
    <reaction evidence="1">
        <text>(R)-pantothenate + ATP = (R)-4'-phosphopantothenate + ADP + H(+)</text>
        <dbReference type="Rhea" id="RHEA:16373"/>
        <dbReference type="ChEBI" id="CHEBI:10986"/>
        <dbReference type="ChEBI" id="CHEBI:15378"/>
        <dbReference type="ChEBI" id="CHEBI:29032"/>
        <dbReference type="ChEBI" id="CHEBI:30616"/>
        <dbReference type="ChEBI" id="CHEBI:456216"/>
        <dbReference type="EC" id="2.7.1.33"/>
    </reaction>
</comment>
<evidence type="ECO:0000256" key="3">
    <source>
        <dbReference type="ARBA" id="ARBA00001972"/>
    </source>
</evidence>
<comment type="cofactor">
    <cofactor evidence="3">
        <name>NH4(+)</name>
        <dbReference type="ChEBI" id="CHEBI:28938"/>
    </cofactor>
</comment>
<evidence type="ECO:0000256" key="4">
    <source>
        <dbReference type="ARBA" id="ARBA00004496"/>
    </source>
</evidence>
<comment type="subunit">
    <text evidence="6">Homodimer.</text>
</comment>
<dbReference type="SUPFAM" id="SSF53067">
    <property type="entry name" value="Actin-like ATPase domain"/>
    <property type="match status" value="2"/>
</dbReference>
<keyword evidence="8" id="KW-0963">Cytoplasm</keyword>
<dbReference type="InterPro" id="IPR004619">
    <property type="entry name" value="Type_III_PanK"/>
</dbReference>
<dbReference type="PANTHER" id="PTHR34265">
    <property type="entry name" value="TYPE III PANTOTHENATE KINASE"/>
    <property type="match status" value="1"/>
</dbReference>
<organism evidence="17 18">
    <name type="scientific">Candidatus Edwardsbacteria bacterium GWF2_54_11</name>
    <dbReference type="NCBI Taxonomy" id="1817851"/>
    <lineage>
        <taxon>Bacteria</taxon>
        <taxon>Candidatus Edwardsiibacteriota</taxon>
    </lineage>
</organism>
<evidence type="ECO:0000256" key="12">
    <source>
        <dbReference type="ARBA" id="ARBA00022840"/>
    </source>
</evidence>
<accession>A0A1F5R1P9</accession>
<dbReference type="GO" id="GO:0004594">
    <property type="term" value="F:pantothenate kinase activity"/>
    <property type="evidence" value="ECO:0007669"/>
    <property type="project" value="UniProtKB-EC"/>
</dbReference>
<keyword evidence="9" id="KW-0808">Transferase</keyword>
<dbReference type="AlphaFoldDB" id="A0A1F5R1P9"/>
<dbReference type="GO" id="GO:0015937">
    <property type="term" value="P:coenzyme A biosynthetic process"/>
    <property type="evidence" value="ECO:0007669"/>
    <property type="project" value="UniProtKB-UniPathway"/>
</dbReference>
<comment type="pathway">
    <text evidence="5">Cofactor biosynthesis; coenzyme A biosynthesis; CoA from (R)-pantothenate: step 1/5.</text>
</comment>
<evidence type="ECO:0000256" key="2">
    <source>
        <dbReference type="ARBA" id="ARBA00001958"/>
    </source>
</evidence>
<evidence type="ECO:0000256" key="11">
    <source>
        <dbReference type="ARBA" id="ARBA00022777"/>
    </source>
</evidence>
<dbReference type="Gene3D" id="3.30.420.40">
    <property type="match status" value="1"/>
</dbReference>
<evidence type="ECO:0000256" key="16">
    <source>
        <dbReference type="ARBA" id="ARBA00040883"/>
    </source>
</evidence>
<evidence type="ECO:0000256" key="8">
    <source>
        <dbReference type="ARBA" id="ARBA00022490"/>
    </source>
</evidence>
<comment type="subcellular location">
    <subcellularLocation>
        <location evidence="4">Cytoplasm</location>
    </subcellularLocation>
</comment>
<dbReference type="GO" id="GO:0005737">
    <property type="term" value="C:cytoplasm"/>
    <property type="evidence" value="ECO:0007669"/>
    <property type="project" value="UniProtKB-SubCell"/>
</dbReference>
<dbReference type="UniPathway" id="UPA00241">
    <property type="reaction ID" value="UER00352"/>
</dbReference>
<reference evidence="17 18" key="1">
    <citation type="journal article" date="2016" name="Nat. Commun.">
        <title>Thousands of microbial genomes shed light on interconnected biogeochemical processes in an aquifer system.</title>
        <authorList>
            <person name="Anantharaman K."/>
            <person name="Brown C.T."/>
            <person name="Hug L.A."/>
            <person name="Sharon I."/>
            <person name="Castelle C.J."/>
            <person name="Probst A.J."/>
            <person name="Thomas B.C."/>
            <person name="Singh A."/>
            <person name="Wilkins M.J."/>
            <person name="Karaoz U."/>
            <person name="Brodie E.L."/>
            <person name="Williams K.H."/>
            <person name="Hubbard S.S."/>
            <person name="Banfield J.F."/>
        </authorList>
    </citation>
    <scope>NUCLEOTIDE SEQUENCE [LARGE SCALE GENOMIC DNA]</scope>
</reference>
<dbReference type="NCBIfam" id="TIGR00671">
    <property type="entry name" value="baf"/>
    <property type="match status" value="1"/>
</dbReference>
<comment type="cofactor">
    <cofactor evidence="2">
        <name>K(+)</name>
        <dbReference type="ChEBI" id="CHEBI:29103"/>
    </cofactor>
</comment>
<dbReference type="Pfam" id="PF03309">
    <property type="entry name" value="Pan_kinase"/>
    <property type="match status" value="1"/>
</dbReference>
<dbReference type="CDD" id="cd24015">
    <property type="entry name" value="ASKHA_NBD_PanK-III"/>
    <property type="match status" value="1"/>
</dbReference>
<evidence type="ECO:0000256" key="7">
    <source>
        <dbReference type="ARBA" id="ARBA00012102"/>
    </source>
</evidence>
<dbReference type="GO" id="GO:0005524">
    <property type="term" value="F:ATP binding"/>
    <property type="evidence" value="ECO:0007669"/>
    <property type="project" value="UniProtKB-KW"/>
</dbReference>
<comment type="caution">
    <text evidence="17">The sequence shown here is derived from an EMBL/GenBank/DDBJ whole genome shotgun (WGS) entry which is preliminary data.</text>
</comment>
<dbReference type="Proteomes" id="UP000177230">
    <property type="component" value="Unassembled WGS sequence"/>
</dbReference>
<keyword evidence="13" id="KW-0630">Potassium</keyword>
<evidence type="ECO:0000256" key="9">
    <source>
        <dbReference type="ARBA" id="ARBA00022679"/>
    </source>
</evidence>
<protein>
    <recommendedName>
        <fullName evidence="16">Type III pantothenate kinase</fullName>
        <ecNumber evidence="7">2.7.1.33</ecNumber>
    </recommendedName>
</protein>